<dbReference type="Gene3D" id="3.40.120.10">
    <property type="entry name" value="Alpha-D-Glucose-1,6-Bisphosphate, subunit A, domain 3"/>
    <property type="match status" value="3"/>
</dbReference>
<proteinExistence type="inferred from homology"/>
<keyword evidence="14" id="KW-1185">Reference proteome</keyword>
<dbReference type="InterPro" id="IPR005841">
    <property type="entry name" value="Alpha-D-phosphohexomutase_SF"/>
</dbReference>
<dbReference type="InterPro" id="IPR005846">
    <property type="entry name" value="A-D-PHexomutase_a/b/a-III"/>
</dbReference>
<evidence type="ECO:0000313" key="14">
    <source>
        <dbReference type="Proteomes" id="UP000658997"/>
    </source>
</evidence>
<dbReference type="EMBL" id="ULHB01000192">
    <property type="protein sequence ID" value="SYW84945.1"/>
    <property type="molecule type" value="Genomic_DNA"/>
</dbReference>
<evidence type="ECO:0000256" key="6">
    <source>
        <dbReference type="ARBA" id="ARBA00023235"/>
    </source>
</evidence>
<feature type="domain" description="Alpha-D-phosphohexomutase alpha/beta/alpha" evidence="12">
    <location>
        <begin position="336"/>
        <end position="460"/>
    </location>
</feature>
<dbReference type="GO" id="GO:0005975">
    <property type="term" value="P:carbohydrate metabolic process"/>
    <property type="evidence" value="ECO:0007669"/>
    <property type="project" value="InterPro"/>
</dbReference>
<dbReference type="Pfam" id="PF02878">
    <property type="entry name" value="PGM_PMM_I"/>
    <property type="match status" value="1"/>
</dbReference>
<feature type="region of interest" description="Disordered" evidence="7">
    <location>
        <begin position="1083"/>
        <end position="1114"/>
    </location>
</feature>
<keyword evidence="6" id="KW-0413">Isomerase</keyword>
<evidence type="ECO:0000256" key="3">
    <source>
        <dbReference type="ARBA" id="ARBA00022553"/>
    </source>
</evidence>
<dbReference type="Gene3D" id="3.40.50.1820">
    <property type="entry name" value="alpha/beta hydrolase"/>
    <property type="match status" value="1"/>
</dbReference>
<evidence type="ECO:0000256" key="2">
    <source>
        <dbReference type="ARBA" id="ARBA00010231"/>
    </source>
</evidence>
<comment type="cofactor">
    <cofactor evidence="1">
        <name>Mg(2+)</name>
        <dbReference type="ChEBI" id="CHEBI:18420"/>
    </cofactor>
</comment>
<accession>A0A8H8TVA0</accession>
<dbReference type="Pfam" id="PF02880">
    <property type="entry name" value="PGM_PMM_III"/>
    <property type="match status" value="1"/>
</dbReference>
<feature type="domain" description="Alpha-D-phosphohexomutase C-terminal" evidence="8">
    <location>
        <begin position="549"/>
        <end position="579"/>
    </location>
</feature>
<dbReference type="InterPro" id="IPR016055">
    <property type="entry name" value="A-D-PHexomutase_a/b/a-I/II/III"/>
</dbReference>
<evidence type="ECO:0000256" key="4">
    <source>
        <dbReference type="ARBA" id="ARBA00022723"/>
    </source>
</evidence>
<feature type="domain" description="Fungal lipase-type" evidence="9">
    <location>
        <begin position="1195"/>
        <end position="1365"/>
    </location>
</feature>
<evidence type="ECO:0000259" key="11">
    <source>
        <dbReference type="Pfam" id="PF02879"/>
    </source>
</evidence>
<evidence type="ECO:0000256" key="7">
    <source>
        <dbReference type="SAM" id="MobiDB-lite"/>
    </source>
</evidence>
<feature type="region of interest" description="Disordered" evidence="7">
    <location>
        <begin position="969"/>
        <end position="993"/>
    </location>
</feature>
<feature type="compositionally biased region" description="Polar residues" evidence="7">
    <location>
        <begin position="1092"/>
        <end position="1101"/>
    </location>
</feature>
<dbReference type="InterPro" id="IPR005845">
    <property type="entry name" value="A-D-PHexomutase_a/b/a-II"/>
</dbReference>
<dbReference type="PROSITE" id="PS00710">
    <property type="entry name" value="PGM_PMM"/>
    <property type="match status" value="1"/>
</dbReference>
<feature type="region of interest" description="Disordered" evidence="7">
    <location>
        <begin position="595"/>
        <end position="672"/>
    </location>
</feature>
<evidence type="ECO:0000256" key="5">
    <source>
        <dbReference type="ARBA" id="ARBA00022842"/>
    </source>
</evidence>
<evidence type="ECO:0000259" key="9">
    <source>
        <dbReference type="Pfam" id="PF01764"/>
    </source>
</evidence>
<dbReference type="SUPFAM" id="SSF55957">
    <property type="entry name" value="Phosphoglucomutase, C-terminal domain"/>
    <property type="match status" value="1"/>
</dbReference>
<keyword evidence="3" id="KW-0597">Phosphoprotein</keyword>
<dbReference type="CDD" id="cd05799">
    <property type="entry name" value="PGM2"/>
    <property type="match status" value="1"/>
</dbReference>
<dbReference type="GO" id="GO:0000287">
    <property type="term" value="F:magnesium ion binding"/>
    <property type="evidence" value="ECO:0007669"/>
    <property type="project" value="InterPro"/>
</dbReference>
<dbReference type="Pfam" id="PF01764">
    <property type="entry name" value="Lipase_3"/>
    <property type="match status" value="1"/>
</dbReference>
<evidence type="ECO:0000259" key="8">
    <source>
        <dbReference type="Pfam" id="PF00408"/>
    </source>
</evidence>
<keyword evidence="5" id="KW-0460">Magnesium</keyword>
<name>A0A8H8TVA0_9BASI</name>
<evidence type="ECO:0000313" key="13">
    <source>
        <dbReference type="EMBL" id="SYW84945.1"/>
    </source>
</evidence>
<dbReference type="Gene3D" id="3.30.310.50">
    <property type="entry name" value="Alpha-D-phosphohexomutase, C-terminal domain"/>
    <property type="match status" value="1"/>
</dbReference>
<evidence type="ECO:0000259" key="10">
    <source>
        <dbReference type="Pfam" id="PF02878"/>
    </source>
</evidence>
<dbReference type="Proteomes" id="UP000658997">
    <property type="component" value="Unassembled WGS sequence"/>
</dbReference>
<dbReference type="InterPro" id="IPR005843">
    <property type="entry name" value="A-D-PHexomutase_C"/>
</dbReference>
<dbReference type="PANTHER" id="PTHR45745">
    <property type="entry name" value="PHOSPHOMANNOMUTASE 45A"/>
    <property type="match status" value="1"/>
</dbReference>
<feature type="compositionally biased region" description="Low complexity" evidence="7">
    <location>
        <begin position="605"/>
        <end position="624"/>
    </location>
</feature>
<dbReference type="PRINTS" id="PR00509">
    <property type="entry name" value="PGMPMM"/>
</dbReference>
<organism evidence="13 14">
    <name type="scientific">Ustilago bromivora</name>
    <dbReference type="NCBI Taxonomy" id="307758"/>
    <lineage>
        <taxon>Eukaryota</taxon>
        <taxon>Fungi</taxon>
        <taxon>Dikarya</taxon>
        <taxon>Basidiomycota</taxon>
        <taxon>Ustilaginomycotina</taxon>
        <taxon>Ustilaginomycetes</taxon>
        <taxon>Ustilaginales</taxon>
        <taxon>Ustilaginaceae</taxon>
        <taxon>Ustilago</taxon>
    </lineage>
</organism>
<dbReference type="Pfam" id="PF00408">
    <property type="entry name" value="PGM_PMM_IV"/>
    <property type="match status" value="1"/>
</dbReference>
<reference evidence="13" key="1">
    <citation type="submission" date="2018-08" db="EMBL/GenBank/DDBJ databases">
        <authorList>
            <person name="Guldener U."/>
        </authorList>
    </citation>
    <scope>NUCLEOTIDE SEQUENCE</scope>
    <source>
        <strain evidence="13">UB2</strain>
    </source>
</reference>
<dbReference type="Pfam" id="PF02879">
    <property type="entry name" value="PGM_PMM_II"/>
    <property type="match status" value="1"/>
</dbReference>
<feature type="domain" description="Alpha-D-phosphohexomutase alpha/beta/alpha" evidence="10">
    <location>
        <begin position="45"/>
        <end position="186"/>
    </location>
</feature>
<evidence type="ECO:0000256" key="1">
    <source>
        <dbReference type="ARBA" id="ARBA00001946"/>
    </source>
</evidence>
<gene>
    <name evidence="13" type="ORF">UBRO2_05651</name>
</gene>
<dbReference type="GO" id="GO:0008973">
    <property type="term" value="F:phosphopentomutase activity"/>
    <property type="evidence" value="ECO:0007669"/>
    <property type="project" value="TreeGrafter"/>
</dbReference>
<dbReference type="InterPro" id="IPR016066">
    <property type="entry name" value="A-D-PHexomutase_CS"/>
</dbReference>
<sequence length="1512" mass="161825">MSSDLLTQAKAWLEKDPDPATKQQLSTLIKSNKTKELQSSFNGRLEFGTAGLRGVMGVGPSKMNILTVLETTAGLAEYLMKSDKDKATTKGVAIAFDGRFGSKEFAYASAQHFAFRGIPSHIYPTPTPTPMCGYAVKRLGLAGGIVVTASHNPKEYNGYKVYGPAGTQINTPVDGLIAEEILKIAEQTESPTLADLMEIKQHGIVKEFGHEMLTSYIKDVQGLNTFSSTPVHGKEAPISIAYSPLHGVGAPSIERLSRDVVGLTEDVNFWISPEQREPDGAFPTLEFPNPEELSTLELVHKLSEQHKTGLAIVNDPDADRLAVSARDSNGILRALTGDQLGALLGDEILRRAAKANGGEAGVWTLSTIVSSRLLARLSGHWGGNHVETLTGFKWLGNVARAIEAREGKGSFGFGYEEALGYMAASSVWDKDGLSSYLLIVSMAFDLAREGKTLWDRLEELHRLVGLSVTMQKIIKLSPTMKGTDVMTKLRVDLEGGKSSVGPYGFSLVDDLKSRPAYDEKKAEAGDLSIPKNDVLRFYVPHSHVNKETKREKEEIMLGDVRVIVRPSGTEPKVKIYTEALGQIKEEILKMSELPPASFVDEGGDSAPTTDPATTITPSSPPSAAEDVSHTIEEIATTSLVPDSTPHSDPQPLSPEEAHEVEEERAEAQSLSEAALSIPDSEADNDDALAVYEPANEAVPGDAGVVATQGPTVNWQGVLGHSASALGAANAGTSAYFNFARTATAFGLNVAKRLTQGLVAVPALLADGALTGTAPGDTSGNPSIARAAHSGIASFFDAISLVAVGGIDLTSAVTSVGLGAAGSGLEGVRRALGSEVLRSLSEFTKLVKREWNAQDDSLPPGGIPAYSIVGVVKALSTWVSIQLVARSYYEKKMLTGLLEIDTHKLKEEVEALKQTHHVRTTSASLSVTRSNSQQSSRHTDAGIETYSQNDVRITSNQSISGEYSGNVIGAEIGHKDDSSTRLPGSTLSDEPARPLSDAEAVHNLQRYSKLVLGVYGGLALYWLNSMPSGSQTSIGELIASAHDTDHTRPGGAGMDGAGGVIFSAEDEFMRKDQAEFLEAAAQMELEDEDDGTTAASATSHDQQPAAPAATTRNGRTHASSYNFWDVISGTHDEDLFHHSANLERGAATSGSYEDDHSSVGGLSTTRPIHRPGVGKARPSKPRFYVVTDHPRQTIMLVLRGTLSVGDLAADLTCESVPFVFDEEVLRNIQAKAAAATNGANVNGNGRFVEEAAQDLCHEGMYITAHEIGAPGRSVHRSVAAALADNPGYSIDVTGHSLGAGVASVLAMMWADPTTGLTTTASGLPAGRRLHAYCFAVPCVTSSSLGRKVSSIITSYTYSYDLVCRLSLGSIQDIRNGIAWLCYQDKQAHHGDGTMNALMKRAFEYQSGRIDSGSEREKVEGEFLVLRKTLEANMGNTHLFPPGKVLYALMEGDDLLQEPGEEGERGEKKQRLFRVNEEDDAALKNVFGQMVFSRNMLSCHMPNVYDKSLHDLTR</sequence>
<dbReference type="InterPro" id="IPR029058">
    <property type="entry name" value="AB_hydrolase_fold"/>
</dbReference>
<dbReference type="SUPFAM" id="SSF53474">
    <property type="entry name" value="alpha/beta-Hydrolases"/>
    <property type="match status" value="1"/>
</dbReference>
<dbReference type="InterPro" id="IPR002921">
    <property type="entry name" value="Fungal_lipase-type"/>
</dbReference>
<feature type="compositionally biased region" description="Polar residues" evidence="7">
    <location>
        <begin position="919"/>
        <end position="935"/>
    </location>
</feature>
<dbReference type="GO" id="GO:0005634">
    <property type="term" value="C:nucleus"/>
    <property type="evidence" value="ECO:0007669"/>
    <property type="project" value="TreeGrafter"/>
</dbReference>
<evidence type="ECO:0000259" key="12">
    <source>
        <dbReference type="Pfam" id="PF02880"/>
    </source>
</evidence>
<feature type="region of interest" description="Disordered" evidence="7">
    <location>
        <begin position="1146"/>
        <end position="1179"/>
    </location>
</feature>
<dbReference type="CDD" id="cd00519">
    <property type="entry name" value="Lipase_3"/>
    <property type="match status" value="1"/>
</dbReference>
<dbReference type="GO" id="GO:0006629">
    <property type="term" value="P:lipid metabolic process"/>
    <property type="evidence" value="ECO:0007669"/>
    <property type="project" value="InterPro"/>
</dbReference>
<comment type="caution">
    <text evidence="13">The sequence shown here is derived from an EMBL/GenBank/DDBJ whole genome shotgun (WGS) entry which is preliminary data.</text>
</comment>
<dbReference type="GO" id="GO:0006166">
    <property type="term" value="P:purine ribonucleoside salvage"/>
    <property type="evidence" value="ECO:0007669"/>
    <property type="project" value="TreeGrafter"/>
</dbReference>
<feature type="region of interest" description="Disordered" evidence="7">
    <location>
        <begin position="915"/>
        <end position="948"/>
    </location>
</feature>
<dbReference type="InterPro" id="IPR005844">
    <property type="entry name" value="A-D-PHexomutase_a/b/a-I"/>
</dbReference>
<dbReference type="PANTHER" id="PTHR45745:SF1">
    <property type="entry name" value="PHOSPHOGLUCOMUTASE 2B-RELATED"/>
    <property type="match status" value="1"/>
</dbReference>
<keyword evidence="4" id="KW-0479">Metal-binding</keyword>
<comment type="similarity">
    <text evidence="2">Belongs to the phosphohexose mutase family.</text>
</comment>
<dbReference type="InterPro" id="IPR036900">
    <property type="entry name" value="A-D-PHexomutase_C_sf"/>
</dbReference>
<dbReference type="SUPFAM" id="SSF53738">
    <property type="entry name" value="Phosphoglucomutase, first 3 domains"/>
    <property type="match status" value="3"/>
</dbReference>
<feature type="compositionally biased region" description="Polar residues" evidence="7">
    <location>
        <begin position="635"/>
        <end position="647"/>
    </location>
</feature>
<protein>
    <submittedName>
        <fullName evidence="13">Related to phosphomannomutase</fullName>
    </submittedName>
</protein>
<feature type="domain" description="Alpha-D-phosphohexomutase alpha/beta/alpha" evidence="11">
    <location>
        <begin position="230"/>
        <end position="327"/>
    </location>
</feature>